<keyword evidence="6" id="KW-1185">Reference proteome</keyword>
<comment type="subcellular location">
    <subcellularLocation>
        <location evidence="3">Cytoplasm</location>
    </subcellularLocation>
</comment>
<evidence type="ECO:0000256" key="3">
    <source>
        <dbReference type="RuleBase" id="RU364116"/>
    </source>
</evidence>
<name>A0A556PTP7_9BACI</name>
<dbReference type="InterPro" id="IPR058240">
    <property type="entry name" value="rSAM_sf"/>
</dbReference>
<dbReference type="Pfam" id="PF06969">
    <property type="entry name" value="HemN_C"/>
    <property type="match status" value="1"/>
</dbReference>
<dbReference type="Pfam" id="PF04055">
    <property type="entry name" value="Radical_SAM"/>
    <property type="match status" value="1"/>
</dbReference>
<sequence length="386" mass="45240">MTNAAYIHIPFCHEICHYCDFAKMYYNQSLADDYLKALDKEMELYLGKEQKTVRTIYIGGGTPTSLNPQQLTTLMKSISTYFNVDEVEEFTIEANPGEFTEEHVKVMKEFGVNRVSLGVQVLDNDYLKQMNRLHTVEDVNKAVHLLQHHDLTNISMDFIYALPDQTLDHFKETLNQAISYDLPHYSSYALQIEPRTVFHMRHQQGKLNKPPEETEADMLISLMEMMENNGLNHYEISNYAKKGFESQHNLTYWSNATYYAFGSGAHGYLNDERYVNYRPVNHYIKAINDDKKPILHIDEIMKREKIEEEMFLGLRRRSGVSDALFQQKYGISLFDVYRKEIERLNQKEWISFDKDTIRMTRQGLMFGNEVFSSFLLDENQNTLIDS</sequence>
<comment type="similarity">
    <text evidence="1">Belongs to the anaerobic coproporphyrinogen-III oxidase family. HemW subfamily.</text>
</comment>
<keyword evidence="3" id="KW-0411">Iron-sulfur</keyword>
<dbReference type="InterPro" id="IPR034505">
    <property type="entry name" value="Coproporphyrinogen-III_oxidase"/>
</dbReference>
<dbReference type="GO" id="GO:0004109">
    <property type="term" value="F:coproporphyrinogen oxidase activity"/>
    <property type="evidence" value="ECO:0007669"/>
    <property type="project" value="InterPro"/>
</dbReference>
<comment type="function">
    <text evidence="3">Probably acts as a heme chaperone, transferring heme to an unknown acceptor. Binds one molecule of heme per monomer, possibly covalently. Binds 1 [4Fe-4S] cluster. The cluster is coordinated with 3 cysteines and an exchangeable S-adenosyl-L-methionine.</text>
</comment>
<gene>
    <name evidence="5" type="ORF">FPQ13_01450</name>
</gene>
<dbReference type="NCBIfam" id="TIGR00539">
    <property type="entry name" value="hemN_rel"/>
    <property type="match status" value="1"/>
</dbReference>
<dbReference type="OrthoDB" id="9808022at2"/>
<accession>A0A556PTP7</accession>
<dbReference type="InterPro" id="IPR007197">
    <property type="entry name" value="rSAM"/>
</dbReference>
<dbReference type="SFLD" id="SFLDS00029">
    <property type="entry name" value="Radical_SAM"/>
    <property type="match status" value="1"/>
</dbReference>
<evidence type="ECO:0000256" key="2">
    <source>
        <dbReference type="ARBA" id="ARBA00017228"/>
    </source>
</evidence>
<keyword evidence="3" id="KW-0004">4Fe-4S</keyword>
<comment type="caution">
    <text evidence="5">The sequence shown here is derived from an EMBL/GenBank/DDBJ whole genome shotgun (WGS) entry which is preliminary data.</text>
</comment>
<dbReference type="CDD" id="cd01335">
    <property type="entry name" value="Radical_SAM"/>
    <property type="match status" value="1"/>
</dbReference>
<dbReference type="PROSITE" id="PS51918">
    <property type="entry name" value="RADICAL_SAM"/>
    <property type="match status" value="1"/>
</dbReference>
<dbReference type="InterPro" id="IPR023404">
    <property type="entry name" value="rSAM_horseshoe"/>
</dbReference>
<dbReference type="SFLD" id="SFLDG01082">
    <property type="entry name" value="B12-binding_domain_containing"/>
    <property type="match status" value="1"/>
</dbReference>
<keyword evidence="3" id="KW-0349">Heme</keyword>
<keyword evidence="3" id="KW-0143">Chaperone</keyword>
<dbReference type="AlphaFoldDB" id="A0A556PTP7"/>
<dbReference type="GO" id="GO:0005737">
    <property type="term" value="C:cytoplasm"/>
    <property type="evidence" value="ECO:0007669"/>
    <property type="project" value="UniProtKB-SubCell"/>
</dbReference>
<dbReference type="PANTHER" id="PTHR13932">
    <property type="entry name" value="COPROPORPHYRINIGEN III OXIDASE"/>
    <property type="match status" value="1"/>
</dbReference>
<dbReference type="Gene3D" id="3.80.30.20">
    <property type="entry name" value="tm_1862 like domain"/>
    <property type="match status" value="1"/>
</dbReference>
<keyword evidence="3" id="KW-0408">Iron</keyword>
<evidence type="ECO:0000313" key="6">
    <source>
        <dbReference type="Proteomes" id="UP000316425"/>
    </source>
</evidence>
<dbReference type="RefSeq" id="WP_144087517.1">
    <property type="nucleotide sequence ID" value="NZ_VMHE01000001.1"/>
</dbReference>
<evidence type="ECO:0000259" key="4">
    <source>
        <dbReference type="PROSITE" id="PS51918"/>
    </source>
</evidence>
<dbReference type="EMBL" id="VMHE01000001">
    <property type="protein sequence ID" value="TSJ67758.1"/>
    <property type="molecule type" value="Genomic_DNA"/>
</dbReference>
<dbReference type="SFLD" id="SFLDG01065">
    <property type="entry name" value="anaerobic_coproporphyrinogen-I"/>
    <property type="match status" value="1"/>
</dbReference>
<keyword evidence="3" id="KW-0963">Cytoplasm</keyword>
<organism evidence="5 6">
    <name type="scientific">Allobacillus salarius</name>
    <dbReference type="NCBI Taxonomy" id="1955272"/>
    <lineage>
        <taxon>Bacteria</taxon>
        <taxon>Bacillati</taxon>
        <taxon>Bacillota</taxon>
        <taxon>Bacilli</taxon>
        <taxon>Bacillales</taxon>
        <taxon>Bacillaceae</taxon>
        <taxon>Allobacillus</taxon>
    </lineage>
</organism>
<keyword evidence="3" id="KW-0479">Metal-binding</keyword>
<dbReference type="InterPro" id="IPR004559">
    <property type="entry name" value="HemW-like"/>
</dbReference>
<reference evidence="5 6" key="1">
    <citation type="submission" date="2019-07" db="EMBL/GenBank/DDBJ databases">
        <title>Allobacillus sp. nov. SKP isolated from shrimp paste of Euphausiacea.</title>
        <authorList>
            <person name="Kanchanasin P."/>
            <person name="Tanasupawat S."/>
            <person name="Shi W."/>
            <person name="Wu L."/>
            <person name="Ma J."/>
        </authorList>
    </citation>
    <scope>NUCLEOTIDE SEQUENCE [LARGE SCALE GENOMIC DNA]</scope>
    <source>
        <strain evidence="5 6">SKP4-8</strain>
    </source>
</reference>
<dbReference type="SFLD" id="SFLDF00562">
    <property type="entry name" value="HemN-like__clustered_with_heat"/>
    <property type="match status" value="1"/>
</dbReference>
<protein>
    <recommendedName>
        <fullName evidence="2 3">Heme chaperone HemW</fullName>
    </recommendedName>
</protein>
<dbReference type="GO" id="GO:0006779">
    <property type="term" value="P:porphyrin-containing compound biosynthetic process"/>
    <property type="evidence" value="ECO:0007669"/>
    <property type="project" value="InterPro"/>
</dbReference>
<dbReference type="Proteomes" id="UP000316425">
    <property type="component" value="Unassembled WGS sequence"/>
</dbReference>
<keyword evidence="3" id="KW-0949">S-adenosyl-L-methionine</keyword>
<dbReference type="GO" id="GO:0051539">
    <property type="term" value="F:4 iron, 4 sulfur cluster binding"/>
    <property type="evidence" value="ECO:0007669"/>
    <property type="project" value="UniProtKB-UniRule"/>
</dbReference>
<dbReference type="PANTHER" id="PTHR13932:SF5">
    <property type="entry name" value="RADICAL S-ADENOSYL METHIONINE DOMAIN-CONTAINING PROTEIN 1, MITOCHONDRIAL"/>
    <property type="match status" value="1"/>
</dbReference>
<proteinExistence type="inferred from homology"/>
<dbReference type="SUPFAM" id="SSF102114">
    <property type="entry name" value="Radical SAM enzymes"/>
    <property type="match status" value="1"/>
</dbReference>
<dbReference type="InterPro" id="IPR006638">
    <property type="entry name" value="Elp3/MiaA/NifB-like_rSAM"/>
</dbReference>
<evidence type="ECO:0000256" key="1">
    <source>
        <dbReference type="ARBA" id="ARBA00006100"/>
    </source>
</evidence>
<dbReference type="InterPro" id="IPR010723">
    <property type="entry name" value="HemN_C"/>
</dbReference>
<dbReference type="SMART" id="SM00729">
    <property type="entry name" value="Elp3"/>
    <property type="match status" value="1"/>
</dbReference>
<dbReference type="GO" id="GO:0046872">
    <property type="term" value="F:metal ion binding"/>
    <property type="evidence" value="ECO:0007669"/>
    <property type="project" value="UniProtKB-UniRule"/>
</dbReference>
<feature type="domain" description="Radical SAM core" evidence="4">
    <location>
        <begin position="1"/>
        <end position="232"/>
    </location>
</feature>
<dbReference type="SFLD" id="SFLDF00288">
    <property type="entry name" value="HemN-like__clustered_with_nucl"/>
    <property type="match status" value="1"/>
</dbReference>
<evidence type="ECO:0000313" key="5">
    <source>
        <dbReference type="EMBL" id="TSJ67758.1"/>
    </source>
</evidence>